<dbReference type="NCBIfam" id="TIGR03581">
    <property type="entry name" value="EF_0839"/>
    <property type="match status" value="1"/>
</dbReference>
<dbReference type="Pfam" id="PF07071">
    <property type="entry name" value="KDGP_aldolase"/>
    <property type="match status" value="1"/>
</dbReference>
<evidence type="ECO:0000313" key="1">
    <source>
        <dbReference type="EMBL" id="SEI98790.1"/>
    </source>
</evidence>
<dbReference type="Proteomes" id="UP000199662">
    <property type="component" value="Unassembled WGS sequence"/>
</dbReference>
<dbReference type="AlphaFoldDB" id="A0A1H6VDU8"/>
<gene>
    <name evidence="1" type="ORF">SAMN05660742_102183</name>
</gene>
<name>A0A1H6VDU8_9FIRM</name>
<dbReference type="InterPro" id="IPR010763">
    <property type="entry name" value="DgaF"/>
</dbReference>
<dbReference type="RefSeq" id="WP_177177453.1">
    <property type="nucleotide sequence ID" value="NZ_FNZK01000002.1"/>
</dbReference>
<protein>
    <submittedName>
        <fullName evidence="1">2-dehydro-3-deoxy-phosphogluconate aldolase</fullName>
    </submittedName>
</protein>
<dbReference type="EMBL" id="FNZK01000002">
    <property type="protein sequence ID" value="SEI98790.1"/>
    <property type="molecule type" value="Genomic_DNA"/>
</dbReference>
<sequence>MATIKINVLAADAQNAKEIVEATNGNVYIGVMVKPFPTAEAAAKTVREMQRLGIPVSVGLGGADPLMWHKVVETAVLTKPAHVNQVYPGAGYTLAALKAAGSEDTIVNALIKPSGITGKVSILTGPESQAFDEYISCEAAAAALKELHIPSVKFYPIGGAKHLDEVAAMVKAAVNAGITMFEPTGGIDAQSIEAVVKVCLENGAQTIVPHVYTAFVDKNTGKTEPSQVKNSLEKLLKLL</sequence>
<proteinExistence type="predicted"/>
<evidence type="ECO:0000313" key="2">
    <source>
        <dbReference type="Proteomes" id="UP000199662"/>
    </source>
</evidence>
<reference evidence="1 2" key="1">
    <citation type="submission" date="2016-10" db="EMBL/GenBank/DDBJ databases">
        <authorList>
            <person name="de Groot N.N."/>
        </authorList>
    </citation>
    <scope>NUCLEOTIDE SEQUENCE [LARGE SCALE GENOMIC DNA]</scope>
    <source>
        <strain evidence="1 2">DSM 2179</strain>
    </source>
</reference>
<accession>A0A1H6VDU8</accession>
<dbReference type="STRING" id="84035.SAMN05660742_102183"/>
<dbReference type="Gene3D" id="3.20.20.70">
    <property type="entry name" value="Aldolase class I"/>
    <property type="match status" value="1"/>
</dbReference>
<organism evidence="1 2">
    <name type="scientific">Propionispira arboris</name>
    <dbReference type="NCBI Taxonomy" id="84035"/>
    <lineage>
        <taxon>Bacteria</taxon>
        <taxon>Bacillati</taxon>
        <taxon>Bacillota</taxon>
        <taxon>Negativicutes</taxon>
        <taxon>Selenomonadales</taxon>
        <taxon>Selenomonadaceae</taxon>
        <taxon>Propionispira</taxon>
    </lineage>
</organism>
<dbReference type="InterPro" id="IPR013785">
    <property type="entry name" value="Aldolase_TIM"/>
</dbReference>
<keyword evidence="2" id="KW-1185">Reference proteome</keyword>